<accession>A0A8J8GB75</accession>
<dbReference type="EMBL" id="JABTTE010000001">
    <property type="protein sequence ID" value="NSL50354.1"/>
    <property type="molecule type" value="Genomic_DNA"/>
</dbReference>
<protein>
    <submittedName>
        <fullName evidence="2">Type II secretion system protein</fullName>
    </submittedName>
</protein>
<evidence type="ECO:0000313" key="2">
    <source>
        <dbReference type="EMBL" id="NSL50354.1"/>
    </source>
</evidence>
<gene>
    <name evidence="2" type="ORF">HR057_01105</name>
</gene>
<keyword evidence="1" id="KW-1133">Transmembrane helix</keyword>
<dbReference type="RefSeq" id="WP_173729541.1">
    <property type="nucleotide sequence ID" value="NZ_JABTTE010000001.1"/>
</dbReference>
<sequence>MLKNCNGFSVVEVLGSFSILLIVITMMIPVLMIVYEERTSLEYKREALRYLHNETESFLYDGTQEFWTKKVEISNRKYVVTAENVNELIKICVHWETPRLKKGFVCGYAKK</sequence>
<comment type="caution">
    <text evidence="2">The sequence shown here is derived from an EMBL/GenBank/DDBJ whole genome shotgun (WGS) entry which is preliminary data.</text>
</comment>
<organism evidence="2 3">
    <name type="scientific">Calidifontibacillus erzurumensis</name>
    <dbReference type="NCBI Taxonomy" id="2741433"/>
    <lineage>
        <taxon>Bacteria</taxon>
        <taxon>Bacillati</taxon>
        <taxon>Bacillota</taxon>
        <taxon>Bacilli</taxon>
        <taxon>Bacillales</taxon>
        <taxon>Bacillaceae</taxon>
        <taxon>Calidifontibacillus/Schinkia group</taxon>
        <taxon>Calidifontibacillus</taxon>
    </lineage>
</organism>
<evidence type="ECO:0000313" key="3">
    <source>
        <dbReference type="Proteomes" id="UP000625804"/>
    </source>
</evidence>
<keyword evidence="3" id="KW-1185">Reference proteome</keyword>
<feature type="transmembrane region" description="Helical" evidence="1">
    <location>
        <begin position="13"/>
        <end position="35"/>
    </location>
</feature>
<evidence type="ECO:0000256" key="1">
    <source>
        <dbReference type="SAM" id="Phobius"/>
    </source>
</evidence>
<reference evidence="2" key="1">
    <citation type="submission" date="2020-06" db="EMBL/GenBank/DDBJ databases">
        <title>A novel thermopfilic bacterium from Erzurum, Turkey.</title>
        <authorList>
            <person name="Adiguzel A."/>
            <person name="Ay H."/>
            <person name="Baltaci M.O."/>
        </authorList>
    </citation>
    <scope>NUCLEOTIDE SEQUENCE</scope>
    <source>
        <strain evidence="2">P2</strain>
    </source>
</reference>
<keyword evidence="1" id="KW-0812">Transmembrane</keyword>
<proteinExistence type="predicted"/>
<dbReference type="Proteomes" id="UP000625804">
    <property type="component" value="Unassembled WGS sequence"/>
</dbReference>
<dbReference type="AlphaFoldDB" id="A0A8J8GB75"/>
<keyword evidence="1" id="KW-0472">Membrane</keyword>
<name>A0A8J8GB75_9BACI</name>